<proteinExistence type="predicted"/>
<dbReference type="Gene3D" id="3.40.30.10">
    <property type="entry name" value="Glutaredoxin"/>
    <property type="match status" value="1"/>
</dbReference>
<evidence type="ECO:0000313" key="4">
    <source>
        <dbReference type="Proteomes" id="UP001162131"/>
    </source>
</evidence>
<dbReference type="InterPro" id="IPR011990">
    <property type="entry name" value="TPR-like_helical_dom_sf"/>
</dbReference>
<feature type="domain" description="Thioredoxin" evidence="2">
    <location>
        <begin position="38"/>
        <end position="132"/>
    </location>
</feature>
<dbReference type="SUPFAM" id="SSF48452">
    <property type="entry name" value="TPR-like"/>
    <property type="match status" value="1"/>
</dbReference>
<keyword evidence="4" id="KW-1185">Reference proteome</keyword>
<organism evidence="3 4">
    <name type="scientific">Blepharisma stoltei</name>
    <dbReference type="NCBI Taxonomy" id="1481888"/>
    <lineage>
        <taxon>Eukaryota</taxon>
        <taxon>Sar</taxon>
        <taxon>Alveolata</taxon>
        <taxon>Ciliophora</taxon>
        <taxon>Postciliodesmatophora</taxon>
        <taxon>Heterotrichea</taxon>
        <taxon>Heterotrichida</taxon>
        <taxon>Blepharismidae</taxon>
        <taxon>Blepharisma</taxon>
    </lineage>
</organism>
<comment type="caution">
    <text evidence="3">The sequence shown here is derived from an EMBL/GenBank/DDBJ whole genome shotgun (WGS) entry which is preliminary data.</text>
</comment>
<dbReference type="Pfam" id="PF00085">
    <property type="entry name" value="Thioredoxin"/>
    <property type="match status" value="1"/>
</dbReference>
<dbReference type="InterPro" id="IPR013766">
    <property type="entry name" value="Thioredoxin_domain"/>
</dbReference>
<name>A0AAU9IP83_9CILI</name>
<accession>A0AAU9IP83</accession>
<dbReference type="CDD" id="cd02947">
    <property type="entry name" value="TRX_family"/>
    <property type="match status" value="1"/>
</dbReference>
<dbReference type="GO" id="GO:0005737">
    <property type="term" value="C:cytoplasm"/>
    <property type="evidence" value="ECO:0007669"/>
    <property type="project" value="TreeGrafter"/>
</dbReference>
<dbReference type="GO" id="GO:0006950">
    <property type="term" value="P:response to stress"/>
    <property type="evidence" value="ECO:0007669"/>
    <property type="project" value="UniProtKB-ARBA"/>
</dbReference>
<dbReference type="Pfam" id="PF14561">
    <property type="entry name" value="TPR_20"/>
    <property type="match status" value="1"/>
</dbReference>
<reference evidence="3" key="1">
    <citation type="submission" date="2021-09" db="EMBL/GenBank/DDBJ databases">
        <authorList>
            <consortium name="AG Swart"/>
            <person name="Singh M."/>
            <person name="Singh A."/>
            <person name="Seah K."/>
            <person name="Emmerich C."/>
        </authorList>
    </citation>
    <scope>NUCLEOTIDE SEQUENCE</scope>
    <source>
        <strain evidence="3">ATCC30299</strain>
    </source>
</reference>
<sequence>MLRALKGTFRFFSTDIKKEAMAAMEEYKTFIYDIDSYTAWLSKVMKSPVPVVLNCYADWSNPCRKLVPIIQKHALEARGKWALANYNIDELPDLMKGLQIKVVPTLILMNGGNYINKLEGMPDEDSLAQFLSDVKMLAGLLTDEDILVSVLEAAKDFLNAKEYDNAVFSYKDALKNEKYREKYEYLIYSNLANAHFLKGELAKAEDYAIKARSKNPDEAKTNKELENILNVVEQTRNNQEYTEVLNKLEEEASADLMNISKQTQIAMVHLNYGYHQKAIDKAIEIIEKEKSLKGEGQKTLLEIVKVLGEKHESIIAARKRLQKLMTKIYV</sequence>
<dbReference type="EMBL" id="CAJZBQ010000014">
    <property type="protein sequence ID" value="CAG9315798.1"/>
    <property type="molecule type" value="Genomic_DNA"/>
</dbReference>
<dbReference type="PANTHER" id="PTHR45663:SF11">
    <property type="entry name" value="GEO12009P1"/>
    <property type="match status" value="1"/>
</dbReference>
<dbReference type="Proteomes" id="UP001162131">
    <property type="component" value="Unassembled WGS sequence"/>
</dbReference>
<dbReference type="AlphaFoldDB" id="A0AAU9IP83"/>
<keyword evidence="1" id="KW-0175">Coiled coil</keyword>
<evidence type="ECO:0000259" key="2">
    <source>
        <dbReference type="Pfam" id="PF00085"/>
    </source>
</evidence>
<dbReference type="SUPFAM" id="SSF52833">
    <property type="entry name" value="Thioredoxin-like"/>
    <property type="match status" value="1"/>
</dbReference>
<dbReference type="GO" id="GO:0015035">
    <property type="term" value="F:protein-disulfide reductase activity"/>
    <property type="evidence" value="ECO:0007669"/>
    <property type="project" value="TreeGrafter"/>
</dbReference>
<dbReference type="Gene3D" id="1.25.40.10">
    <property type="entry name" value="Tetratricopeptide repeat domain"/>
    <property type="match status" value="2"/>
</dbReference>
<protein>
    <recommendedName>
        <fullName evidence="2">Thioredoxin domain-containing protein</fullName>
    </recommendedName>
</protein>
<evidence type="ECO:0000313" key="3">
    <source>
        <dbReference type="EMBL" id="CAG9315798.1"/>
    </source>
</evidence>
<evidence type="ECO:0000256" key="1">
    <source>
        <dbReference type="SAM" id="Coils"/>
    </source>
</evidence>
<feature type="coiled-coil region" evidence="1">
    <location>
        <begin position="218"/>
        <end position="251"/>
    </location>
</feature>
<dbReference type="PANTHER" id="PTHR45663">
    <property type="entry name" value="GEO12009P1"/>
    <property type="match status" value="1"/>
</dbReference>
<dbReference type="InterPro" id="IPR036249">
    <property type="entry name" value="Thioredoxin-like_sf"/>
</dbReference>
<gene>
    <name evidence="3" type="ORF">BSTOLATCC_MIC14545</name>
</gene>